<protein>
    <submittedName>
        <fullName evidence="2">Uncharacterized protein</fullName>
    </submittedName>
</protein>
<name>A0A4R7ZHU7_9ACTN</name>
<evidence type="ECO:0000313" key="3">
    <source>
        <dbReference type="Proteomes" id="UP000295447"/>
    </source>
</evidence>
<evidence type="ECO:0000256" key="1">
    <source>
        <dbReference type="SAM" id="Phobius"/>
    </source>
</evidence>
<keyword evidence="3" id="KW-1185">Reference proteome</keyword>
<dbReference type="Proteomes" id="UP000295447">
    <property type="component" value="Unassembled WGS sequence"/>
</dbReference>
<comment type="caution">
    <text evidence="2">The sequence shown here is derived from an EMBL/GenBank/DDBJ whole genome shotgun (WGS) entry which is preliminary data.</text>
</comment>
<accession>A0A4R7ZHU7</accession>
<proteinExistence type="predicted"/>
<keyword evidence="1" id="KW-0812">Transmembrane</keyword>
<feature type="transmembrane region" description="Helical" evidence="1">
    <location>
        <begin position="41"/>
        <end position="61"/>
    </location>
</feature>
<sequence length="471" mass="49433">MNLQDLRDELATHATSVDQHANDLLPGVKDKIRGTRRRRTFTALGVVAVLAAIAAGLVPTLRSTPPPPADPPQDFTRDGLTVPGMVGSDRLLKAWIGDRNQRNLSFSWTPATDSITIHANCSGDDGILGVRFKINGWYVGDAGCGAEPEAWSMDFGVLLRPDSPFWLSSPVGKPAKVTAELIDLRTRRPAGTNARIWFGIYSTNANPTANGVPTRMVPADADAYTKDGVVYRSKIGGDILAGAKVADPGRTEVRFSFTATGNRLILRDFCTANSGSDTTLPYSVSMRVGPGEPFLSTCGAYSTDAGTGSSITIKSPVPAGQRVDVVAQIVPSQKNGPAVPPDARLGMGIYFEGDQQMVDGVSLPEQTEVSGYVYKLADLKTAPGPAGHVSIDTPADKPYVIAYGGSTIGTGHFEAGLSVGKSETGRNVASADGLGVGWDPHGAGPADRATMTISGDKPTKGTLILAIYVPV</sequence>
<gene>
    <name evidence="2" type="ORF">EV650_3838</name>
</gene>
<reference evidence="2 3" key="1">
    <citation type="submission" date="2019-03" db="EMBL/GenBank/DDBJ databases">
        <title>Genomic Encyclopedia of Type Strains, Phase III (KMG-III): the genomes of soil and plant-associated and newly described type strains.</title>
        <authorList>
            <person name="Whitman W."/>
        </authorList>
    </citation>
    <scope>NUCLEOTIDE SEQUENCE [LARGE SCALE GENOMIC DNA]</scope>
    <source>
        <strain evidence="2 3">VKM Ac-2570</strain>
    </source>
</reference>
<keyword evidence="1" id="KW-1133">Transmembrane helix</keyword>
<dbReference type="EMBL" id="SODF01000002">
    <property type="protein sequence ID" value="TDW17273.1"/>
    <property type="molecule type" value="Genomic_DNA"/>
</dbReference>
<evidence type="ECO:0000313" key="2">
    <source>
        <dbReference type="EMBL" id="TDW17273.1"/>
    </source>
</evidence>
<dbReference type="AlphaFoldDB" id="A0A4R7ZHU7"/>
<organism evidence="2 3">
    <name type="scientific">Kribbella kalugense</name>
    <dbReference type="NCBI Taxonomy" id="2512221"/>
    <lineage>
        <taxon>Bacteria</taxon>
        <taxon>Bacillati</taxon>
        <taxon>Actinomycetota</taxon>
        <taxon>Actinomycetes</taxon>
        <taxon>Propionibacteriales</taxon>
        <taxon>Kribbellaceae</taxon>
        <taxon>Kribbella</taxon>
    </lineage>
</organism>
<dbReference type="OrthoDB" id="3819335at2"/>
<keyword evidence="1" id="KW-0472">Membrane</keyword>
<dbReference type="RefSeq" id="WP_134120389.1">
    <property type="nucleotide sequence ID" value="NZ_SODF01000002.1"/>
</dbReference>